<comment type="cofactor">
    <cofactor evidence="12">
        <name>Mg(2+)</name>
        <dbReference type="ChEBI" id="CHEBI:18420"/>
    </cofactor>
    <cofactor evidence="12">
        <name>Mn(2+)</name>
        <dbReference type="ChEBI" id="CHEBI:29035"/>
    </cofactor>
    <text evidence="12">Binds 1 Mg(2+) or Mn(2+) ion per subunit.</text>
</comment>
<protein>
    <recommendedName>
        <fullName evidence="9">Isocitrate dehydrogenase [NADP]</fullName>
        <ecNumber evidence="9">1.1.1.42</ecNumber>
    </recommendedName>
    <alternativeName>
        <fullName evidence="9">Oxalosuccinate decarboxylase</fullName>
    </alternativeName>
</protein>
<keyword evidence="5 9" id="KW-0521">NADP</keyword>
<evidence type="ECO:0000256" key="3">
    <source>
        <dbReference type="ARBA" id="ARBA00022723"/>
    </source>
</evidence>
<evidence type="ECO:0000256" key="7">
    <source>
        <dbReference type="ARBA" id="ARBA00023554"/>
    </source>
</evidence>
<dbReference type="EMBL" id="CACVAV010000375">
    <property type="protein sequence ID" value="CAA6824034.1"/>
    <property type="molecule type" value="Genomic_DNA"/>
</dbReference>
<accession>A0A6S6TX53</accession>
<keyword evidence="6 9" id="KW-0560">Oxidoreductase</keyword>
<keyword evidence="3 12" id="KW-0479">Metal-binding</keyword>
<feature type="binding site" evidence="12">
    <location>
        <position position="550"/>
    </location>
    <ligand>
        <name>Mg(2+)</name>
        <dbReference type="ChEBI" id="CHEBI:18420"/>
    </ligand>
</feature>
<feature type="site" description="Critical for catalysis" evidence="10">
    <location>
        <position position="257"/>
    </location>
</feature>
<dbReference type="PANTHER" id="PTHR36999">
    <property type="entry name" value="ISOCITRATE DEHYDROGENASE [NADP]"/>
    <property type="match status" value="1"/>
</dbReference>
<dbReference type="Pfam" id="PF03971">
    <property type="entry name" value="IDH"/>
    <property type="match status" value="1"/>
</dbReference>
<feature type="site" description="Critical for catalysis" evidence="10">
    <location>
        <position position="422"/>
    </location>
</feature>
<dbReference type="GO" id="GO:0046872">
    <property type="term" value="F:metal ion binding"/>
    <property type="evidence" value="ECO:0007669"/>
    <property type="project" value="UniProtKB-KW"/>
</dbReference>
<dbReference type="NCBIfam" id="TIGR00178">
    <property type="entry name" value="monomer_idh"/>
    <property type="match status" value="1"/>
</dbReference>
<dbReference type="GO" id="GO:0004450">
    <property type="term" value="F:isocitrate dehydrogenase (NADP+) activity"/>
    <property type="evidence" value="ECO:0007669"/>
    <property type="project" value="UniProtKB-EC"/>
</dbReference>
<evidence type="ECO:0000256" key="10">
    <source>
        <dbReference type="PIRSR" id="PIRSR009407-1"/>
    </source>
</evidence>
<name>A0A6S6TX53_9GAMM</name>
<feature type="binding site" evidence="11">
    <location>
        <position position="147"/>
    </location>
    <ligand>
        <name>D-threo-isocitrate</name>
        <dbReference type="ChEBI" id="CHEBI:15562"/>
    </ligand>
</feature>
<evidence type="ECO:0000256" key="12">
    <source>
        <dbReference type="PIRSR" id="PIRSR009407-3"/>
    </source>
</evidence>
<feature type="binding site" evidence="11">
    <location>
        <begin position="134"/>
        <end position="141"/>
    </location>
    <ligand>
        <name>substrate</name>
    </ligand>
</feature>
<keyword evidence="4 12" id="KW-0460">Magnesium</keyword>
<comment type="similarity">
    <text evidence="8 9">Belongs to the monomeric-type IDH family.</text>
</comment>
<evidence type="ECO:0000256" key="9">
    <source>
        <dbReference type="PIRNR" id="PIRNR009407"/>
    </source>
</evidence>
<evidence type="ECO:0000256" key="6">
    <source>
        <dbReference type="ARBA" id="ARBA00023002"/>
    </source>
</evidence>
<dbReference type="GO" id="GO:0006099">
    <property type="term" value="P:tricarboxylic acid cycle"/>
    <property type="evidence" value="ECO:0007669"/>
    <property type="project" value="UniProtKB-KW"/>
</dbReference>
<dbReference type="PANTHER" id="PTHR36999:SF1">
    <property type="entry name" value="ISOCITRATE DEHYDROGENASE (NADP(+))"/>
    <property type="match status" value="1"/>
</dbReference>
<dbReference type="GO" id="GO:0006097">
    <property type="term" value="P:glyoxylate cycle"/>
    <property type="evidence" value="ECO:0007669"/>
    <property type="project" value="UniProtKB-KW"/>
</dbReference>
<feature type="binding site" evidence="12">
    <location>
        <position position="554"/>
    </location>
    <ligand>
        <name>Mg(2+)</name>
        <dbReference type="ChEBI" id="CHEBI:18420"/>
    </ligand>
</feature>
<dbReference type="AlphaFoldDB" id="A0A6S6TX53"/>
<organism evidence="13">
    <name type="scientific">uncultured Thiotrichaceae bacterium</name>
    <dbReference type="NCBI Taxonomy" id="298394"/>
    <lineage>
        <taxon>Bacteria</taxon>
        <taxon>Pseudomonadati</taxon>
        <taxon>Pseudomonadota</taxon>
        <taxon>Gammaproteobacteria</taxon>
        <taxon>Thiotrichales</taxon>
        <taxon>Thiotrichaceae</taxon>
        <taxon>environmental samples</taxon>
    </lineage>
</organism>
<reference evidence="13" key="1">
    <citation type="submission" date="2020-01" db="EMBL/GenBank/DDBJ databases">
        <authorList>
            <person name="Meier V. D."/>
            <person name="Meier V D."/>
        </authorList>
    </citation>
    <scope>NUCLEOTIDE SEQUENCE</scope>
    <source>
        <strain evidence="13">HLG_WM_MAG_08</strain>
    </source>
</reference>
<evidence type="ECO:0000256" key="11">
    <source>
        <dbReference type="PIRSR" id="PIRSR009407-2"/>
    </source>
</evidence>
<evidence type="ECO:0000256" key="2">
    <source>
        <dbReference type="ARBA" id="ARBA00022532"/>
    </source>
</evidence>
<evidence type="ECO:0000256" key="1">
    <source>
        <dbReference type="ARBA" id="ARBA00022435"/>
    </source>
</evidence>
<proteinExistence type="inferred from homology"/>
<comment type="catalytic activity">
    <reaction evidence="7 9">
        <text>D-threo-isocitrate + NADP(+) = 2-oxoglutarate + CO2 + NADPH</text>
        <dbReference type="Rhea" id="RHEA:19629"/>
        <dbReference type="ChEBI" id="CHEBI:15562"/>
        <dbReference type="ChEBI" id="CHEBI:16526"/>
        <dbReference type="ChEBI" id="CHEBI:16810"/>
        <dbReference type="ChEBI" id="CHEBI:57783"/>
        <dbReference type="ChEBI" id="CHEBI:58349"/>
        <dbReference type="EC" id="1.1.1.42"/>
    </reaction>
</comment>
<feature type="binding site" evidence="11">
    <location>
        <position position="549"/>
    </location>
    <ligand>
        <name>D-threo-isocitrate</name>
        <dbReference type="ChEBI" id="CHEBI:15562"/>
    </ligand>
</feature>
<sequence length="754" mass="83445">MSTETPKVIYTLTDEAPLLATCSLLPIIRTFASGAGIEIIKNDLSLPARIQAEFAEYLTESQQVADGLGLLAELTQKPDTNIIKLPNISASVPQLMATIRELQAAGYAIPDCPENPQTAEEEKIFQRYATVLGSAVNPVLREGNSDRRVPAAVKRYAQTYPHEMKAWSPASRTHVSHMRGGDFYSSEKCMTMDRACDVSMDLVTNSGETIVLKQKVSLLEGEIIDSMFMSKKALCEFYEQQMDDAKETGVMFSLHVKATMMKVSHPIVFGYCVKIFYKDLFAKHGELFDELGVNPNNGMSSVYEKIATLPNSLREEIERDIHACYEDRPELAMVDSAKGISNLHSPNDVIVDASMPAMIRNGGKMYGAAGKLQDTKALMPESTFARIYQEMINFCKTNGSFDPTTLGTVPNIGLMAQKAEEYGSHDKTFEIPESGVARIVDADGNILIEQDVEQGDIWRMCQTKDIPIRDWVALAVRRARESQMPAIFWLDEYRPHEYELIQKVKLYLQDHDLSDVDITIKSPLRAMRFSLERIIRGKDTISVTGNILRDYLTDLFPIMEVGTSAKMLSVVPLMKGGGLYETGAGGTAPVLVKQLLEENHLSWDSLGEFLALTVSFEQVARQFGSDKAKILAVTLDEAIGTLLLNNQSPKPRTGDLDTRGSHFYLAMHWAKGLAEQTESPEMAEHFAVLAKTLADNEEAIVAEMKDAQGKAVDLGGYFFADSEMTKVAMRPSPIFNEAIKAARMPGFTAAEMAG</sequence>
<evidence type="ECO:0000256" key="5">
    <source>
        <dbReference type="ARBA" id="ARBA00022857"/>
    </source>
</evidence>
<evidence type="ECO:0000256" key="4">
    <source>
        <dbReference type="ARBA" id="ARBA00022842"/>
    </source>
</evidence>
<keyword evidence="2 9" id="KW-0816">Tricarboxylic acid cycle</keyword>
<keyword evidence="1 9" id="KW-0329">Glyoxylate bypass</keyword>
<dbReference type="InterPro" id="IPR004436">
    <property type="entry name" value="Isocitrate_DH_NADP_mono"/>
</dbReference>
<dbReference type="SUPFAM" id="SSF53659">
    <property type="entry name" value="Isocitrate/Isopropylmalate dehydrogenase-like"/>
    <property type="match status" value="1"/>
</dbReference>
<gene>
    <name evidence="13" type="ORF">HELGO_WM59602</name>
</gene>
<feature type="binding site" evidence="12">
    <location>
        <position position="352"/>
    </location>
    <ligand>
        <name>Mg(2+)</name>
        <dbReference type="ChEBI" id="CHEBI:18420"/>
    </ligand>
</feature>
<evidence type="ECO:0000256" key="8">
    <source>
        <dbReference type="ARBA" id="ARBA00046318"/>
    </source>
</evidence>
<dbReference type="EC" id="1.1.1.42" evidence="9"/>
<evidence type="ECO:0000313" key="13">
    <source>
        <dbReference type="EMBL" id="CAA6824034.1"/>
    </source>
</evidence>
<dbReference type="PIRSF" id="PIRSF009407">
    <property type="entry name" value="IDH_monmr"/>
    <property type="match status" value="1"/>
</dbReference>